<proteinExistence type="predicted"/>
<dbReference type="RefSeq" id="XP_065675168.1">
    <property type="nucleotide sequence ID" value="XM_065819096.1"/>
</dbReference>
<protein>
    <submittedName>
        <fullName evidence="3">Uncharacterized protein LOC136091480 isoform X1</fullName>
    </submittedName>
</protein>
<keyword evidence="1" id="KW-1133">Transmembrane helix</keyword>
<keyword evidence="2" id="KW-1185">Reference proteome</keyword>
<dbReference type="PANTHER" id="PTHR31025:SF25">
    <property type="entry name" value="ZINC FINGER (C2H2)-60"/>
    <property type="match status" value="1"/>
</dbReference>
<gene>
    <name evidence="3" type="primary">LOC136091480</name>
</gene>
<organism evidence="2 3">
    <name type="scientific">Hydra vulgaris</name>
    <name type="common">Hydra</name>
    <name type="synonym">Hydra attenuata</name>
    <dbReference type="NCBI Taxonomy" id="6087"/>
    <lineage>
        <taxon>Eukaryota</taxon>
        <taxon>Metazoa</taxon>
        <taxon>Cnidaria</taxon>
        <taxon>Hydrozoa</taxon>
        <taxon>Hydroidolina</taxon>
        <taxon>Anthoathecata</taxon>
        <taxon>Aplanulata</taxon>
        <taxon>Hydridae</taxon>
        <taxon>Hydra</taxon>
    </lineage>
</organism>
<keyword evidence="1" id="KW-0472">Membrane</keyword>
<sequence length="380" mass="43878">MYCYFVIFYYLSLFFCILYFFSKSCTSRAQSYMTLLFDDSVMEAESTSNTVLTSPPLTSKNIPLTQLSEKKSNLSVYLPDFPLQFNGDQPIPVNLTSSTRLQIVDLLFMSICKITLYPYPEDLRAVVNKMLLRYPTLIDINGDGSMWLKCLTNKFKNFRRNLLPEKKAFQCKGKINSSVTTVTKNADNDGEDDFSSQFHEQAMQAEMRKCEQDVDFLKKRMQYTFRQRKEWISISYPKVADIINCFPAIIHSEELWHQEVELDGGLKVPTCRAFLASNGDLLRKALKTPQEYDDDDLLMAINHYLNPRSVIVKQKPESADMQPTVYLEGKEYILSIEGVVVAQKKYLVDFIHAKLCFFYAFNLEYPSGSKSFWDMLAVAI</sequence>
<feature type="transmembrane region" description="Helical" evidence="1">
    <location>
        <begin position="6"/>
        <end position="22"/>
    </location>
</feature>
<evidence type="ECO:0000313" key="2">
    <source>
        <dbReference type="Proteomes" id="UP001652625"/>
    </source>
</evidence>
<evidence type="ECO:0000313" key="3">
    <source>
        <dbReference type="RefSeq" id="XP_065675168.1"/>
    </source>
</evidence>
<accession>A0ABM4DKW9</accession>
<evidence type="ECO:0000256" key="1">
    <source>
        <dbReference type="SAM" id="Phobius"/>
    </source>
</evidence>
<dbReference type="Proteomes" id="UP001652625">
    <property type="component" value="Chromosome 15"/>
</dbReference>
<reference evidence="3" key="1">
    <citation type="submission" date="2025-08" db="UniProtKB">
        <authorList>
            <consortium name="RefSeq"/>
        </authorList>
    </citation>
    <scope>IDENTIFICATION</scope>
</reference>
<dbReference type="GeneID" id="136091480"/>
<name>A0ABM4DKW9_HYDVU</name>
<keyword evidence="1" id="KW-0812">Transmembrane</keyword>
<dbReference type="PANTHER" id="PTHR31025">
    <property type="entry name" value="SI:CH211-196P9.1-RELATED"/>
    <property type="match status" value="1"/>
</dbReference>